<gene>
    <name evidence="1" type="ORF">WIS52_18185</name>
</gene>
<dbReference type="Gene3D" id="1.25.40.10">
    <property type="entry name" value="Tetratricopeptide repeat domain"/>
    <property type="match status" value="1"/>
</dbReference>
<organism evidence="1 2">
    <name type="scientific">Pseudonocardia nematodicida</name>
    <dbReference type="NCBI Taxonomy" id="1206997"/>
    <lineage>
        <taxon>Bacteria</taxon>
        <taxon>Bacillati</taxon>
        <taxon>Actinomycetota</taxon>
        <taxon>Actinomycetes</taxon>
        <taxon>Pseudonocardiales</taxon>
        <taxon>Pseudonocardiaceae</taxon>
        <taxon>Pseudonocardia</taxon>
    </lineage>
</organism>
<name>A0ABV1KD68_9PSEU</name>
<evidence type="ECO:0000313" key="2">
    <source>
        <dbReference type="Proteomes" id="UP001494902"/>
    </source>
</evidence>
<proteinExistence type="predicted"/>
<keyword evidence="2" id="KW-1185">Reference proteome</keyword>
<accession>A0ABV1KD68</accession>
<protein>
    <submittedName>
        <fullName evidence="1">Tetratricopeptide repeat protein</fullName>
    </submittedName>
</protein>
<evidence type="ECO:0000313" key="1">
    <source>
        <dbReference type="EMBL" id="MEQ3552407.1"/>
    </source>
</evidence>
<sequence>MTGPYDDPVMAEIGTAVELGHGGDRAGARSRFDRIREDLGDDGDPFLRCVLAHYAADVQDDPHAELRWDAEALAAATEVTGNEAVAGFYPSLHLNLADVHRRLGHDDEALLHLRRAREHVGVLTDDGYGRMIRNGIERCGERLGADVRD</sequence>
<dbReference type="InterPro" id="IPR011990">
    <property type="entry name" value="TPR-like_helical_dom_sf"/>
</dbReference>
<comment type="caution">
    <text evidence="1">The sequence shown here is derived from an EMBL/GenBank/DDBJ whole genome shotgun (WGS) entry which is preliminary data.</text>
</comment>
<dbReference type="RefSeq" id="WP_349299471.1">
    <property type="nucleotide sequence ID" value="NZ_JBEDNQ010000007.1"/>
</dbReference>
<dbReference type="EMBL" id="JBEDNQ010000007">
    <property type="protein sequence ID" value="MEQ3552407.1"/>
    <property type="molecule type" value="Genomic_DNA"/>
</dbReference>
<reference evidence="1 2" key="1">
    <citation type="submission" date="2024-03" db="EMBL/GenBank/DDBJ databases">
        <title>Draft genome sequence of Pseudonocardia nematodicida JCM 31783.</title>
        <authorList>
            <person name="Butdee W."/>
            <person name="Duangmal K."/>
        </authorList>
    </citation>
    <scope>NUCLEOTIDE SEQUENCE [LARGE SCALE GENOMIC DNA]</scope>
    <source>
        <strain evidence="1 2">JCM 31783</strain>
    </source>
</reference>
<dbReference type="Proteomes" id="UP001494902">
    <property type="component" value="Unassembled WGS sequence"/>
</dbReference>